<dbReference type="EMBL" id="MCFF01000036">
    <property type="protein sequence ID" value="ORZ08796.1"/>
    <property type="molecule type" value="Genomic_DNA"/>
</dbReference>
<feature type="compositionally biased region" description="Low complexity" evidence="1">
    <location>
        <begin position="116"/>
        <end position="135"/>
    </location>
</feature>
<comment type="caution">
    <text evidence="2">The sequence shown here is derived from an EMBL/GenBank/DDBJ whole genome shotgun (WGS) entry which is preliminary data.</text>
</comment>
<dbReference type="InParanoid" id="A0A1Y2GGE3"/>
<dbReference type="AlphaFoldDB" id="A0A1Y2GGE3"/>
<sequence length="851" mass="94160">MVAKLFNDLVTALDIIPDSSTIDLCVGHPSTCALTGKVRIIAKRPCAYKSLVVTATGISRVWNRQGSRTIKAKQIILDVSKEITYDNPMFTKRPNSLPLPSLASPVEELPSWTNPTAVTATTSSSSSQHVSANVVLSPSVPPQTQRDITRSNSNNESTSPVTFQSSDSFPVGSLPEQQQQRQSPVPSDALSSFQTSLGQNQLNQGVNDIDFRIEFPSHMNINDSSPPNTTTDISQLCHLPSGPMKTTAGGDASIIYTLRVTLIMSRKDILVNNHMSTSVPFRVQSWQDMNESRHQSDDHTYHGKRRNKIEFQFEVPRQLDLRRLQDLQLGFQGSWRTLQDHLKVKEIQYYIVEEEHQRFVGRTSPVVNTTIISTAVTHDCSDYVVSTHAWNQLRAPARLQIPQPNTVLETTLLPAPHSLSVTHKLRVLIKFDQTLAKERDLQLSFPMTIHPTLNLDGSPAHPDPEFYLNNHLTNRHRRPRGGRRRAGGALYGIESRHGDGDGDSEDDDLPLPMYADREETLLLMVGEEVQETGLHVDVLGMAMSYPDQTALYSPSETSPLMTSPNPNSPINATGSYDSRRFSLAGSAPILQGEQHAWATLNRSVSLTPAASAQLVDFASVSAASRRHSSFDYISEYNNNVNNGFYGRSLETFLPPPYVLPSLSEEPSTMTATSITAENLDYEQNSSGGLQGTQSLTEQDSQDLELVQTQAQAQAQAQAQMLEQVQEDGSHHQIYYFEEIPRQEISSVTPPLPLEYEISRSNSFERSSVDEDELEESVGTQVKNYQGKGKDKHIEVPTSPFDTSSITCSSSPSSSSLSSSSYSRTAYGASSSFSGLLTPPYEIREEPLDYLE</sequence>
<evidence type="ECO:0000256" key="1">
    <source>
        <dbReference type="SAM" id="MobiDB-lite"/>
    </source>
</evidence>
<feature type="compositionally biased region" description="Low complexity" evidence="1">
    <location>
        <begin position="803"/>
        <end position="831"/>
    </location>
</feature>
<evidence type="ECO:0000313" key="2">
    <source>
        <dbReference type="EMBL" id="ORZ08796.1"/>
    </source>
</evidence>
<dbReference type="Proteomes" id="UP000193648">
    <property type="component" value="Unassembled WGS sequence"/>
</dbReference>
<reference evidence="2 3" key="1">
    <citation type="submission" date="2016-07" db="EMBL/GenBank/DDBJ databases">
        <title>Pervasive Adenine N6-methylation of Active Genes in Fungi.</title>
        <authorList>
            <consortium name="DOE Joint Genome Institute"/>
            <person name="Mondo S.J."/>
            <person name="Dannebaum R.O."/>
            <person name="Kuo R.C."/>
            <person name="Labutti K."/>
            <person name="Haridas S."/>
            <person name="Kuo A."/>
            <person name="Salamov A."/>
            <person name="Ahrendt S.R."/>
            <person name="Lipzen A."/>
            <person name="Sullivan W."/>
            <person name="Andreopoulos W.B."/>
            <person name="Clum A."/>
            <person name="Lindquist E."/>
            <person name="Daum C."/>
            <person name="Ramamoorthy G.K."/>
            <person name="Gryganskyi A."/>
            <person name="Culley D."/>
            <person name="Magnuson J.K."/>
            <person name="James T.Y."/>
            <person name="O'Malley M.A."/>
            <person name="Stajich J.E."/>
            <person name="Spatafora J.W."/>
            <person name="Visel A."/>
            <person name="Grigoriev I.V."/>
        </authorList>
    </citation>
    <scope>NUCLEOTIDE SEQUENCE [LARGE SCALE GENOMIC DNA]</scope>
    <source>
        <strain evidence="2 3">NRRL 3116</strain>
    </source>
</reference>
<keyword evidence="3" id="KW-1185">Reference proteome</keyword>
<dbReference type="GeneID" id="33572262"/>
<dbReference type="RefSeq" id="XP_021878579.1">
    <property type="nucleotide sequence ID" value="XM_022030420.1"/>
</dbReference>
<feature type="region of interest" description="Disordered" evidence="1">
    <location>
        <begin position="761"/>
        <end position="837"/>
    </location>
</feature>
<feature type="compositionally biased region" description="Polar residues" evidence="1">
    <location>
        <begin position="175"/>
        <end position="193"/>
    </location>
</feature>
<proteinExistence type="predicted"/>
<organism evidence="2 3">
    <name type="scientific">Lobosporangium transversale</name>
    <dbReference type="NCBI Taxonomy" id="64571"/>
    <lineage>
        <taxon>Eukaryota</taxon>
        <taxon>Fungi</taxon>
        <taxon>Fungi incertae sedis</taxon>
        <taxon>Mucoromycota</taxon>
        <taxon>Mortierellomycotina</taxon>
        <taxon>Mortierellomycetes</taxon>
        <taxon>Mortierellales</taxon>
        <taxon>Mortierellaceae</taxon>
        <taxon>Lobosporangium</taxon>
    </lineage>
</organism>
<evidence type="ECO:0000313" key="3">
    <source>
        <dbReference type="Proteomes" id="UP000193648"/>
    </source>
</evidence>
<protein>
    <submittedName>
        <fullName evidence="2">Uncharacterized protein</fullName>
    </submittedName>
</protein>
<name>A0A1Y2GGE3_9FUNG</name>
<dbReference type="OrthoDB" id="2418425at2759"/>
<accession>A0A1Y2GGE3</accession>
<feature type="compositionally biased region" description="Polar residues" evidence="1">
    <location>
        <begin position="142"/>
        <end position="168"/>
    </location>
</feature>
<feature type="region of interest" description="Disordered" evidence="1">
    <location>
        <begin position="116"/>
        <end position="193"/>
    </location>
</feature>
<gene>
    <name evidence="2" type="ORF">BCR41DRAFT_424374</name>
</gene>